<name>A0A9D4ZBC3_ADICA</name>
<gene>
    <name evidence="3" type="ORF">GOP47_0018155</name>
</gene>
<keyword evidence="1" id="KW-0812">Transmembrane</keyword>
<evidence type="ECO:0000313" key="4">
    <source>
        <dbReference type="Proteomes" id="UP000886520"/>
    </source>
</evidence>
<evidence type="ECO:0000256" key="1">
    <source>
        <dbReference type="SAM" id="Phobius"/>
    </source>
</evidence>
<reference evidence="3" key="1">
    <citation type="submission" date="2021-01" db="EMBL/GenBank/DDBJ databases">
        <title>Adiantum capillus-veneris genome.</title>
        <authorList>
            <person name="Fang Y."/>
            <person name="Liao Q."/>
        </authorList>
    </citation>
    <scope>NUCLEOTIDE SEQUENCE</scope>
    <source>
        <strain evidence="3">H3</strain>
        <tissue evidence="3">Leaf</tissue>
    </source>
</reference>
<dbReference type="EMBL" id="JABFUD020000017">
    <property type="protein sequence ID" value="KAI5067627.1"/>
    <property type="molecule type" value="Genomic_DNA"/>
</dbReference>
<keyword evidence="2" id="KW-0732">Signal</keyword>
<keyword evidence="1" id="KW-1133">Transmembrane helix</keyword>
<comment type="caution">
    <text evidence="3">The sequence shown here is derived from an EMBL/GenBank/DDBJ whole genome shotgun (WGS) entry which is preliminary data.</text>
</comment>
<feature type="signal peptide" evidence="2">
    <location>
        <begin position="1"/>
        <end position="25"/>
    </location>
</feature>
<dbReference type="AlphaFoldDB" id="A0A9D4ZBC3"/>
<feature type="chain" id="PRO_5038854882" description="Secreted protein" evidence="2">
    <location>
        <begin position="26"/>
        <end position="149"/>
    </location>
</feature>
<feature type="transmembrane region" description="Helical" evidence="1">
    <location>
        <begin position="69"/>
        <end position="89"/>
    </location>
</feature>
<protein>
    <recommendedName>
        <fullName evidence="5">Secreted protein</fullName>
    </recommendedName>
</protein>
<evidence type="ECO:0008006" key="5">
    <source>
        <dbReference type="Google" id="ProtNLM"/>
    </source>
</evidence>
<evidence type="ECO:0000256" key="2">
    <source>
        <dbReference type="SAM" id="SignalP"/>
    </source>
</evidence>
<dbReference type="Proteomes" id="UP000886520">
    <property type="component" value="Chromosome 17"/>
</dbReference>
<keyword evidence="1" id="KW-0472">Membrane</keyword>
<accession>A0A9D4ZBC3</accession>
<proteinExistence type="predicted"/>
<organism evidence="3 4">
    <name type="scientific">Adiantum capillus-veneris</name>
    <name type="common">Maidenhair fern</name>
    <dbReference type="NCBI Taxonomy" id="13818"/>
    <lineage>
        <taxon>Eukaryota</taxon>
        <taxon>Viridiplantae</taxon>
        <taxon>Streptophyta</taxon>
        <taxon>Embryophyta</taxon>
        <taxon>Tracheophyta</taxon>
        <taxon>Polypodiopsida</taxon>
        <taxon>Polypodiidae</taxon>
        <taxon>Polypodiales</taxon>
        <taxon>Pteridineae</taxon>
        <taxon>Pteridaceae</taxon>
        <taxon>Vittarioideae</taxon>
        <taxon>Adiantum</taxon>
    </lineage>
</organism>
<evidence type="ECO:0000313" key="3">
    <source>
        <dbReference type="EMBL" id="KAI5067627.1"/>
    </source>
</evidence>
<keyword evidence="4" id="KW-1185">Reference proteome</keyword>
<sequence>MAAHGCLQSLCLEVLLVLLIATVSPYSFQHPRLSVSVAAFSPTGRGPPLVPRDTSSCATLKPSLCSALYLLRVFLFTFNSFALLTTYYIRCPSMAHGFPRATSITLTTFYWWPPTCSWKQCTAGLGPACSQHPFPLVQLHQLCIALLAL</sequence>